<dbReference type="EMBL" id="UOFV01000253">
    <property type="protein sequence ID" value="VAX01436.1"/>
    <property type="molecule type" value="Genomic_DNA"/>
</dbReference>
<feature type="region of interest" description="Disordered" evidence="1">
    <location>
        <begin position="194"/>
        <end position="218"/>
    </location>
</feature>
<accession>A0A3B1A6T0</accession>
<name>A0A3B1A6T0_9ZZZZ</name>
<feature type="compositionally biased region" description="Basic and acidic residues" evidence="1">
    <location>
        <begin position="209"/>
        <end position="218"/>
    </location>
</feature>
<evidence type="ECO:0008006" key="3">
    <source>
        <dbReference type="Google" id="ProtNLM"/>
    </source>
</evidence>
<protein>
    <recommendedName>
        <fullName evidence="3">Type VI secretion lipoprotein/VasD</fullName>
    </recommendedName>
</protein>
<proteinExistence type="predicted"/>
<gene>
    <name evidence="2" type="ORF">MNBD_GAMMA19-855</name>
</gene>
<dbReference type="Gene3D" id="2.60.40.4150">
    <property type="entry name" value="Type VI secretion system, lipoprotein SciN"/>
    <property type="match status" value="1"/>
</dbReference>
<organism evidence="2">
    <name type="scientific">hydrothermal vent metagenome</name>
    <dbReference type="NCBI Taxonomy" id="652676"/>
    <lineage>
        <taxon>unclassified sequences</taxon>
        <taxon>metagenomes</taxon>
        <taxon>ecological metagenomes</taxon>
    </lineage>
</organism>
<dbReference type="Pfam" id="PF12790">
    <property type="entry name" value="T6SS-SciN"/>
    <property type="match status" value="1"/>
</dbReference>
<evidence type="ECO:0000256" key="1">
    <source>
        <dbReference type="SAM" id="MobiDB-lite"/>
    </source>
</evidence>
<sequence>MINITTFQRIAFAVAVLLFAACASQPEKLEVAPEEWKFKDRAIYLEFKAPADLNAYNSRPHALAVGIYQLNDPNTFSGLGATHEGAVELLRKGKIDDTIVHFTRITVQPGERKSIVLNRAETARYVGMISGYFKLSPTHDVGLFPIPVKASKRGLVENSLAAIKLIADEAKANPADLYLNINLGRDSTKQMMVAKPLGRSGIKEKKRKKPEEPVDKTP</sequence>
<dbReference type="NCBIfam" id="TIGR03352">
    <property type="entry name" value="VI_chp_3"/>
    <property type="match status" value="1"/>
</dbReference>
<reference evidence="2" key="1">
    <citation type="submission" date="2018-06" db="EMBL/GenBank/DDBJ databases">
        <authorList>
            <person name="Zhirakovskaya E."/>
        </authorList>
    </citation>
    <scope>NUCLEOTIDE SEQUENCE</scope>
</reference>
<evidence type="ECO:0000313" key="2">
    <source>
        <dbReference type="EMBL" id="VAX01436.1"/>
    </source>
</evidence>
<dbReference type="AlphaFoldDB" id="A0A3B1A6T0"/>
<dbReference type="InterPro" id="IPR038706">
    <property type="entry name" value="Type_VI_SciN-like_sf"/>
</dbReference>
<dbReference type="InterPro" id="IPR017734">
    <property type="entry name" value="T6SS_SciN"/>
</dbReference>